<dbReference type="KEGG" id="trz:GWP43_13555"/>
<proteinExistence type="predicted"/>
<evidence type="ECO:0000313" key="2">
    <source>
        <dbReference type="Proteomes" id="UP000464374"/>
    </source>
</evidence>
<sequence length="304" mass="34851">MSDTNEIHELIEKTIAPPGIQKKNRRSIFKTIGDVGVKIKKDALTAFNAHFPYVADEKKLEEHGQALLIPHLLHDGQQEFRNRVATASFFLSKAGERGYIMSQLEAHFGNRYVLSESFLNVYIKVLDISESDRQWVRQFLDELLNPVIRLTFGDWMKYIEHLPFTDTDEKCVKRIESEHFASNRVFRNGQVLRDGHTVLSTRYIRLFRDGAAKRDGAVQTRSKKRRVAAIDQISIPIQRRSGLVDLLTTVRVKTAASDIWQNQTTSGTSIVDMLKVGLRYHYIRNKIRIRNGSIKRMGGSLIAV</sequence>
<dbReference type="Proteomes" id="UP000464374">
    <property type="component" value="Chromosome"/>
</dbReference>
<accession>A0A6P1Y351</accession>
<name>A0A6P1Y351_9SPIR</name>
<organism evidence="1 2">
    <name type="scientific">Treponema vincentii</name>
    <dbReference type="NCBI Taxonomy" id="69710"/>
    <lineage>
        <taxon>Bacteria</taxon>
        <taxon>Pseudomonadati</taxon>
        <taxon>Spirochaetota</taxon>
        <taxon>Spirochaetia</taxon>
        <taxon>Spirochaetales</taxon>
        <taxon>Treponemataceae</taxon>
        <taxon>Treponema</taxon>
    </lineage>
</organism>
<evidence type="ECO:0000313" key="1">
    <source>
        <dbReference type="EMBL" id="QHX44316.1"/>
    </source>
</evidence>
<protein>
    <submittedName>
        <fullName evidence="1">Uncharacterized protein</fullName>
    </submittedName>
</protein>
<gene>
    <name evidence="1" type="ORF">GWP43_13555</name>
</gene>
<dbReference type="EMBL" id="CP048020">
    <property type="protein sequence ID" value="QHX44316.1"/>
    <property type="molecule type" value="Genomic_DNA"/>
</dbReference>
<reference evidence="1 2" key="1">
    <citation type="submission" date="2020-01" db="EMBL/GenBank/DDBJ databases">
        <title>Complete genome sequence of a human oral phylogroup 1 Treponema sp. strain ATCC 700766, originally isolated from periodontitis dental plaque.</title>
        <authorList>
            <person name="Chan Y."/>
            <person name="Huo Y.-B."/>
            <person name="Yu X.-L."/>
            <person name="Zeng H."/>
            <person name="Leung W.-K."/>
            <person name="Watt R.M."/>
        </authorList>
    </citation>
    <scope>NUCLEOTIDE SEQUENCE [LARGE SCALE GENOMIC DNA]</scope>
    <source>
        <strain evidence="1 2">OMZ 804</strain>
    </source>
</reference>
<dbReference type="RefSeq" id="WP_162664591.1">
    <property type="nucleotide sequence ID" value="NZ_CP048020.1"/>
</dbReference>
<dbReference type="AlphaFoldDB" id="A0A6P1Y351"/>